<evidence type="ECO:0000313" key="2">
    <source>
        <dbReference type="Proteomes" id="UP000807504"/>
    </source>
</evidence>
<dbReference type="AlphaFoldDB" id="A0A8T0FVZ1"/>
<dbReference type="EMBL" id="JABXBU010000002">
    <property type="protein sequence ID" value="KAF8793730.1"/>
    <property type="molecule type" value="Genomic_DNA"/>
</dbReference>
<protein>
    <submittedName>
        <fullName evidence="1">Uncharacterized protein</fullName>
    </submittedName>
</protein>
<proteinExistence type="predicted"/>
<evidence type="ECO:0000313" key="1">
    <source>
        <dbReference type="EMBL" id="KAF8793730.1"/>
    </source>
</evidence>
<dbReference type="Proteomes" id="UP000807504">
    <property type="component" value="Unassembled WGS sequence"/>
</dbReference>
<accession>A0A8T0FVZ1</accession>
<gene>
    <name evidence="1" type="ORF">HNY73_001775</name>
</gene>
<reference evidence="1" key="1">
    <citation type="journal article" date="2020" name="bioRxiv">
        <title>Chromosome-level reference genome of the European wasp spider Argiope bruennichi: a resource for studies on range expansion and evolutionary adaptation.</title>
        <authorList>
            <person name="Sheffer M.M."/>
            <person name="Hoppe A."/>
            <person name="Krehenwinkel H."/>
            <person name="Uhl G."/>
            <person name="Kuss A.W."/>
            <person name="Jensen L."/>
            <person name="Jensen C."/>
            <person name="Gillespie R.G."/>
            <person name="Hoff K.J."/>
            <person name="Prost S."/>
        </authorList>
    </citation>
    <scope>NUCLEOTIDE SEQUENCE</scope>
</reference>
<reference evidence="1" key="2">
    <citation type="submission" date="2020-06" db="EMBL/GenBank/DDBJ databases">
        <authorList>
            <person name="Sheffer M."/>
        </authorList>
    </citation>
    <scope>NUCLEOTIDE SEQUENCE</scope>
</reference>
<sequence length="178" mass="19464">MFNQTVSAELAIAKSEDAEKCDSVLYVLIDPLDVQPEASARASIAKSEDAERCNSVLYVLIDPLDVQPEASARAAIAKSEDAEKYPLDVQPEVSARAAIAKSEDAEKCDSVLYVLTDPLDVQPEVSARAVPLQFAISVHSKSINARCWSRMFIQSSNYMSTVKVRDTSLRQKSKSGRP</sequence>
<comment type="caution">
    <text evidence="1">The sequence shown here is derived from an EMBL/GenBank/DDBJ whole genome shotgun (WGS) entry which is preliminary data.</text>
</comment>
<organism evidence="1 2">
    <name type="scientific">Argiope bruennichi</name>
    <name type="common">Wasp spider</name>
    <name type="synonym">Aranea bruennichi</name>
    <dbReference type="NCBI Taxonomy" id="94029"/>
    <lineage>
        <taxon>Eukaryota</taxon>
        <taxon>Metazoa</taxon>
        <taxon>Ecdysozoa</taxon>
        <taxon>Arthropoda</taxon>
        <taxon>Chelicerata</taxon>
        <taxon>Arachnida</taxon>
        <taxon>Araneae</taxon>
        <taxon>Araneomorphae</taxon>
        <taxon>Entelegynae</taxon>
        <taxon>Araneoidea</taxon>
        <taxon>Araneidae</taxon>
        <taxon>Argiope</taxon>
    </lineage>
</organism>
<name>A0A8T0FVZ1_ARGBR</name>
<keyword evidence="2" id="KW-1185">Reference proteome</keyword>